<evidence type="ECO:0000313" key="2">
    <source>
        <dbReference type="Proteomes" id="UP000270342"/>
    </source>
</evidence>
<gene>
    <name evidence="1" type="ORF">D7S86_20035</name>
</gene>
<organism evidence="1 2">
    <name type="scientific">Pararobbsia silviterrae</name>
    <dbReference type="NCBI Taxonomy" id="1792498"/>
    <lineage>
        <taxon>Bacteria</taxon>
        <taxon>Pseudomonadati</taxon>
        <taxon>Pseudomonadota</taxon>
        <taxon>Betaproteobacteria</taxon>
        <taxon>Burkholderiales</taxon>
        <taxon>Burkholderiaceae</taxon>
        <taxon>Pararobbsia</taxon>
    </lineage>
</organism>
<keyword evidence="2" id="KW-1185">Reference proteome</keyword>
<proteinExistence type="predicted"/>
<protein>
    <submittedName>
        <fullName evidence="1">Uncharacterized protein</fullName>
    </submittedName>
</protein>
<dbReference type="AlphaFoldDB" id="A0A494XG08"/>
<sequence>MADEWQYQVRFTASDALASALRESDVHVAYAALDAVLRAHRASIRCQYDAFADYVDEAERLGTDRYPLYAWTRATIDNPEKKRKYLAAFTVYVDGDEVYDAPVAQSLHAALRALSDEARIANVVLLDTNPANNPQPPARAA</sequence>
<dbReference type="OrthoDB" id="8636230at2"/>
<dbReference type="Proteomes" id="UP000270342">
    <property type="component" value="Unassembled WGS sequence"/>
</dbReference>
<name>A0A494XG08_9BURK</name>
<dbReference type="EMBL" id="RBZU01000010">
    <property type="protein sequence ID" value="RKP49590.1"/>
    <property type="molecule type" value="Genomic_DNA"/>
</dbReference>
<reference evidence="1 2" key="1">
    <citation type="submission" date="2018-10" db="EMBL/GenBank/DDBJ databases">
        <title>Robbsia sp. DHC34, isolated from soil.</title>
        <authorList>
            <person name="Gao Z.-H."/>
            <person name="Qiu L.-H."/>
        </authorList>
    </citation>
    <scope>NUCLEOTIDE SEQUENCE [LARGE SCALE GENOMIC DNA]</scope>
    <source>
        <strain evidence="1 2">DHC34</strain>
    </source>
</reference>
<accession>A0A494XG08</accession>
<evidence type="ECO:0000313" key="1">
    <source>
        <dbReference type="EMBL" id="RKP49590.1"/>
    </source>
</evidence>
<comment type="caution">
    <text evidence="1">The sequence shown here is derived from an EMBL/GenBank/DDBJ whole genome shotgun (WGS) entry which is preliminary data.</text>
</comment>